<keyword evidence="3" id="KW-1185">Reference proteome</keyword>
<reference evidence="2" key="1">
    <citation type="submission" date="2022-09" db="EMBL/GenBank/DDBJ databases">
        <title>Novel species in genus Arthrobacter.</title>
        <authorList>
            <person name="Liu Y."/>
        </authorList>
    </citation>
    <scope>NUCLEOTIDE SEQUENCE</scope>
    <source>
        <strain evidence="2">Zg-Y815</strain>
    </source>
</reference>
<feature type="region of interest" description="Disordered" evidence="1">
    <location>
        <begin position="1"/>
        <end position="22"/>
    </location>
</feature>
<evidence type="ECO:0000256" key="1">
    <source>
        <dbReference type="SAM" id="MobiDB-lite"/>
    </source>
</evidence>
<sequence length="125" mass="13640">MTSNTSHDRTPDKARTDLGRLDHPGARHEAAAAKEIQAVPPGFSGATPSEIAARYAAGDIDRAEMIRQLSTWPYAKKQDSAKQLATEWKAILPPEERGTFDEVAEAFDRGLIDAEAYDTILEASD</sequence>
<organism evidence="2 3">
    <name type="scientific">Arthrobacter zhaoxinii</name>
    <dbReference type="NCBI Taxonomy" id="2964616"/>
    <lineage>
        <taxon>Bacteria</taxon>
        <taxon>Bacillati</taxon>
        <taxon>Actinomycetota</taxon>
        <taxon>Actinomycetes</taxon>
        <taxon>Micrococcales</taxon>
        <taxon>Micrococcaceae</taxon>
        <taxon>Arthrobacter</taxon>
    </lineage>
</organism>
<gene>
    <name evidence="2" type="ORF">N2K95_06925</name>
</gene>
<proteinExistence type="predicted"/>
<dbReference type="RefSeq" id="WP_260653468.1">
    <property type="nucleotide sequence ID" value="NZ_CP104275.1"/>
</dbReference>
<dbReference type="EMBL" id="CP104275">
    <property type="protein sequence ID" value="UWX98376.1"/>
    <property type="molecule type" value="Genomic_DNA"/>
</dbReference>
<evidence type="ECO:0008006" key="4">
    <source>
        <dbReference type="Google" id="ProtNLM"/>
    </source>
</evidence>
<protein>
    <recommendedName>
        <fullName evidence="4">Antitoxin VbhA domain-containing protein</fullName>
    </recommendedName>
</protein>
<dbReference type="Proteomes" id="UP001059859">
    <property type="component" value="Chromosome"/>
</dbReference>
<name>A0ABY5YTC8_9MICC</name>
<accession>A0ABY5YTC8</accession>
<evidence type="ECO:0000313" key="3">
    <source>
        <dbReference type="Proteomes" id="UP001059859"/>
    </source>
</evidence>
<evidence type="ECO:0000313" key="2">
    <source>
        <dbReference type="EMBL" id="UWX98376.1"/>
    </source>
</evidence>